<accession>A0A0D3GDT3</accession>
<dbReference type="Proteomes" id="UP000026960">
    <property type="component" value="Chromosome 6"/>
</dbReference>
<organism evidence="2">
    <name type="scientific">Oryza barthii</name>
    <dbReference type="NCBI Taxonomy" id="65489"/>
    <lineage>
        <taxon>Eukaryota</taxon>
        <taxon>Viridiplantae</taxon>
        <taxon>Streptophyta</taxon>
        <taxon>Embryophyta</taxon>
        <taxon>Tracheophyta</taxon>
        <taxon>Spermatophyta</taxon>
        <taxon>Magnoliopsida</taxon>
        <taxon>Liliopsida</taxon>
        <taxon>Poales</taxon>
        <taxon>Poaceae</taxon>
        <taxon>BOP clade</taxon>
        <taxon>Oryzoideae</taxon>
        <taxon>Oryzeae</taxon>
        <taxon>Oryzinae</taxon>
        <taxon>Oryza</taxon>
    </lineage>
</organism>
<dbReference type="Gramene" id="OBART06G06170.1">
    <property type="protein sequence ID" value="OBART06G06170.1"/>
    <property type="gene ID" value="OBART06G06170"/>
</dbReference>
<dbReference type="AlphaFoldDB" id="A0A0D3GDT3"/>
<reference evidence="2" key="1">
    <citation type="journal article" date="2009" name="Rice">
        <title>De Novo Next Generation Sequencing of Plant Genomes.</title>
        <authorList>
            <person name="Rounsley S."/>
            <person name="Marri P.R."/>
            <person name="Yu Y."/>
            <person name="He R."/>
            <person name="Sisneros N."/>
            <person name="Goicoechea J.L."/>
            <person name="Lee S.J."/>
            <person name="Angelova A."/>
            <person name="Kudrna D."/>
            <person name="Luo M."/>
            <person name="Affourtit J."/>
            <person name="Desany B."/>
            <person name="Knight J."/>
            <person name="Niazi F."/>
            <person name="Egholm M."/>
            <person name="Wing R.A."/>
        </authorList>
    </citation>
    <scope>NUCLEOTIDE SEQUENCE [LARGE SCALE GENOMIC DNA]</scope>
    <source>
        <strain evidence="2">cv. IRGC 105608</strain>
    </source>
</reference>
<proteinExistence type="predicted"/>
<name>A0A0D3GDT3_9ORYZ</name>
<evidence type="ECO:0000313" key="3">
    <source>
        <dbReference type="Proteomes" id="UP000026960"/>
    </source>
</evidence>
<feature type="compositionally biased region" description="Pro residues" evidence="1">
    <location>
        <begin position="1"/>
        <end position="10"/>
    </location>
</feature>
<protein>
    <submittedName>
        <fullName evidence="2">Uncharacterized protein</fullName>
    </submittedName>
</protein>
<dbReference type="HOGENOM" id="CLU_1386074_0_0_1"/>
<keyword evidence="3" id="KW-1185">Reference proteome</keyword>
<sequence length="197" mass="21344">MDFSTPPPPAATATRTGRSATATASSTSAAGSSTRPTSRTLLPPLRLQAPPGPPLAQPRGRRRRCFVYKRRRVLHLDDLTSTSSSILAINISALVRVGVRHPGDGHGRLSSASSSADRASSVTAWRPCVSLRCGVAMPVSPSSPPPPCVRSPPPPFWPRRLPHRARPLSSHELDRSPFNRRARAIWSHQATFQRKCN</sequence>
<feature type="region of interest" description="Disordered" evidence="1">
    <location>
        <begin position="1"/>
        <end position="62"/>
    </location>
</feature>
<dbReference type="EnsemblPlants" id="OBART06G06170.1">
    <property type="protein sequence ID" value="OBART06G06170.1"/>
    <property type="gene ID" value="OBART06G06170"/>
</dbReference>
<dbReference type="PaxDb" id="65489-OBART06G06170.1"/>
<evidence type="ECO:0000313" key="2">
    <source>
        <dbReference type="EnsemblPlants" id="OBART06G06170.1"/>
    </source>
</evidence>
<feature type="compositionally biased region" description="Low complexity" evidence="1">
    <location>
        <begin position="11"/>
        <end position="49"/>
    </location>
</feature>
<evidence type="ECO:0000256" key="1">
    <source>
        <dbReference type="SAM" id="MobiDB-lite"/>
    </source>
</evidence>
<reference evidence="2" key="2">
    <citation type="submission" date="2015-03" db="UniProtKB">
        <authorList>
            <consortium name="EnsemblPlants"/>
        </authorList>
    </citation>
    <scope>IDENTIFICATION</scope>
</reference>